<dbReference type="InterPro" id="IPR016208">
    <property type="entry name" value="Ald_Oxase/xanthine_DH-like"/>
</dbReference>
<feature type="domain" description="Aldehyde oxidase/xanthine dehydrogenase a/b hammerhead" evidence="1">
    <location>
        <begin position="23"/>
        <end position="136"/>
    </location>
</feature>
<proteinExistence type="predicted"/>
<dbReference type="OrthoDB" id="9759099at2"/>
<dbReference type="GO" id="GO:0016491">
    <property type="term" value="F:oxidoreductase activity"/>
    <property type="evidence" value="ECO:0007669"/>
    <property type="project" value="InterPro"/>
</dbReference>
<dbReference type="InterPro" id="IPR046867">
    <property type="entry name" value="AldOxase/xan_DH_MoCoBD2"/>
</dbReference>
<dbReference type="AlphaFoldDB" id="A0A0P6YJR4"/>
<dbReference type="STRING" id="869279.SE15_11305"/>
<dbReference type="Proteomes" id="UP000050544">
    <property type="component" value="Unassembled WGS sequence"/>
</dbReference>
<dbReference type="Gene3D" id="3.30.365.10">
    <property type="entry name" value="Aldehyde oxidase/xanthine dehydrogenase, molybdopterin binding domain"/>
    <property type="match status" value="4"/>
</dbReference>
<dbReference type="SUPFAM" id="SSF54665">
    <property type="entry name" value="CO dehydrogenase molybdoprotein N-domain-like"/>
    <property type="match status" value="1"/>
</dbReference>
<dbReference type="InterPro" id="IPR037165">
    <property type="entry name" value="AldOxase/xan_DH_Mopterin-bd_sf"/>
</dbReference>
<dbReference type="GO" id="GO:0005506">
    <property type="term" value="F:iron ion binding"/>
    <property type="evidence" value="ECO:0007669"/>
    <property type="project" value="InterPro"/>
</dbReference>
<dbReference type="Pfam" id="PF20256">
    <property type="entry name" value="MoCoBD_2"/>
    <property type="match status" value="2"/>
</dbReference>
<dbReference type="RefSeq" id="WP_054522204.1">
    <property type="nucleotide sequence ID" value="NZ_LGKO01000005.1"/>
</dbReference>
<dbReference type="InterPro" id="IPR008274">
    <property type="entry name" value="AldOxase/xan_DH_MoCoBD1"/>
</dbReference>
<accession>A0A0P6YJR4</accession>
<dbReference type="PANTHER" id="PTHR11908:SF157">
    <property type="entry name" value="XANTHINE DEHYDROGENASE SUBUNIT D-RELATED"/>
    <property type="match status" value="1"/>
</dbReference>
<dbReference type="SMART" id="SM01008">
    <property type="entry name" value="Ald_Xan_dh_C"/>
    <property type="match status" value="1"/>
</dbReference>
<dbReference type="Pfam" id="PF02738">
    <property type="entry name" value="MoCoBD_1"/>
    <property type="match status" value="1"/>
</dbReference>
<reference evidence="2 3" key="1">
    <citation type="submission" date="2015-07" db="EMBL/GenBank/DDBJ databases">
        <title>Whole genome sequence of Thermanaerothrix daxensis DSM 23592.</title>
        <authorList>
            <person name="Hemp J."/>
            <person name="Ward L.M."/>
            <person name="Pace L.A."/>
            <person name="Fischer W.W."/>
        </authorList>
    </citation>
    <scope>NUCLEOTIDE SEQUENCE [LARGE SCALE GENOMIC DNA]</scope>
    <source>
        <strain evidence="2 3">GNS-1</strain>
    </source>
</reference>
<gene>
    <name evidence="2" type="ORF">SE15_11305</name>
</gene>
<comment type="caution">
    <text evidence="2">The sequence shown here is derived from an EMBL/GenBank/DDBJ whole genome shotgun (WGS) entry which is preliminary data.</text>
</comment>
<dbReference type="Pfam" id="PF01315">
    <property type="entry name" value="Ald_Xan_dh_C"/>
    <property type="match status" value="1"/>
</dbReference>
<dbReference type="InterPro" id="IPR036856">
    <property type="entry name" value="Ald_Oxase/Xan_DH_a/b_sf"/>
</dbReference>
<dbReference type="EMBL" id="LGKO01000005">
    <property type="protein sequence ID" value="KPL82672.1"/>
    <property type="molecule type" value="Genomic_DNA"/>
</dbReference>
<name>A0A0P6YJR4_9CHLR</name>
<organism evidence="2 3">
    <name type="scientific">Thermanaerothrix daxensis</name>
    <dbReference type="NCBI Taxonomy" id="869279"/>
    <lineage>
        <taxon>Bacteria</taxon>
        <taxon>Bacillati</taxon>
        <taxon>Chloroflexota</taxon>
        <taxon>Anaerolineae</taxon>
        <taxon>Anaerolineales</taxon>
        <taxon>Anaerolineaceae</taxon>
        <taxon>Thermanaerothrix</taxon>
    </lineage>
</organism>
<protein>
    <submittedName>
        <fullName evidence="2">Aldehyde oxidase</fullName>
    </submittedName>
</protein>
<evidence type="ECO:0000259" key="1">
    <source>
        <dbReference type="SMART" id="SM01008"/>
    </source>
</evidence>
<keyword evidence="3" id="KW-1185">Reference proteome</keyword>
<dbReference type="InterPro" id="IPR000674">
    <property type="entry name" value="Ald_Oxase/Xan_DH_a/b"/>
</dbReference>
<dbReference type="PANTHER" id="PTHR11908">
    <property type="entry name" value="XANTHINE DEHYDROGENASE"/>
    <property type="match status" value="1"/>
</dbReference>
<dbReference type="SUPFAM" id="SSF56003">
    <property type="entry name" value="Molybdenum cofactor-binding domain"/>
    <property type="match status" value="1"/>
</dbReference>
<evidence type="ECO:0000313" key="3">
    <source>
        <dbReference type="Proteomes" id="UP000050544"/>
    </source>
</evidence>
<dbReference type="PATRIC" id="fig|869279.4.peg.1883"/>
<sequence>MENPAYKVIGKSIPRVDAIAKVTGTARYPGDLSMPGMLHMKIRFAERPHARILKIDTSRAEAYPGVVAVFTAKDVPVNEYGLQQPDQPVLCGPGSDKPGADVVRFVGDQVALVVAETEEAAAAACKLIDIEYEDLPVVTDPREAMKPGAPLIHPERGDTNVCVHYKIRKGDISEGFAQADILVEGEYQLPFQEHAYLQPEAGLAYVDEEGRIVVQVAGQWTHTDQKQIAHALGLPLEKVRVIYPAIGGAFGGREDMSVQIVLALAAWKLNRPVKIVWSRRESIIGHGKRHPMYVRARWGATREGKLVAAETEVIADAGAYLYTTNKVLGNATVVHTGPYFIPHVKADVYGVYTNNLPTCAFRGFGAPQALFIAEMQMSKLAEKLGMDPVELRLKNALREGDTLAVGTTPPDPISISKVIQAAAERFGWEQRKRELSQQPPNATLRRGIGFACGFKNVGFSFGYQENCWARIELHGAEEIERVVLHHAGAEVGQGTHTVMVQMAAEALGVPVEKVTLITHDTHNMGNAGSVSASRMTFMAGNAIRGAAEMALRKWKDEERPAIGEYTYLAPKTTPFTPETGYSMPNFAYAYAAQAVEVEVDTETGQVRIVRVVAADDVGQAINPKLVEGQVEGAIVQAEGYALLENFIMKDGYVLTDQLSTYLIPTVLDAPEKVETVIVQVPDPRGPWGARGVGELPYLPLTPAVLAAIHDATGVWMHAFPVTPERLWQALQATRNP</sequence>
<dbReference type="Gene3D" id="3.90.1170.50">
    <property type="entry name" value="Aldehyde oxidase/xanthine dehydrogenase, a/b hammerhead"/>
    <property type="match status" value="1"/>
</dbReference>
<evidence type="ECO:0000313" key="2">
    <source>
        <dbReference type="EMBL" id="KPL82672.1"/>
    </source>
</evidence>